<comment type="caution">
    <text evidence="2">The sequence shown here is derived from an EMBL/GenBank/DDBJ whole genome shotgun (WGS) entry which is preliminary data.</text>
</comment>
<evidence type="ECO:0000313" key="2">
    <source>
        <dbReference type="EMBL" id="RCH81551.1"/>
    </source>
</evidence>
<name>A0A367IVQ0_RHIST</name>
<dbReference type="OrthoDB" id="2287056at2759"/>
<organism evidence="2 3">
    <name type="scientific">Rhizopus stolonifer</name>
    <name type="common">Rhizopus nigricans</name>
    <dbReference type="NCBI Taxonomy" id="4846"/>
    <lineage>
        <taxon>Eukaryota</taxon>
        <taxon>Fungi</taxon>
        <taxon>Fungi incertae sedis</taxon>
        <taxon>Mucoromycota</taxon>
        <taxon>Mucoromycotina</taxon>
        <taxon>Mucoromycetes</taxon>
        <taxon>Mucorales</taxon>
        <taxon>Mucorineae</taxon>
        <taxon>Rhizopodaceae</taxon>
        <taxon>Rhizopus</taxon>
    </lineage>
</organism>
<evidence type="ECO:0000256" key="1">
    <source>
        <dbReference type="SAM" id="MobiDB-lite"/>
    </source>
</evidence>
<feature type="non-terminal residue" evidence="2">
    <location>
        <position position="1"/>
    </location>
</feature>
<feature type="compositionally biased region" description="Basic and acidic residues" evidence="1">
    <location>
        <begin position="115"/>
        <end position="131"/>
    </location>
</feature>
<feature type="region of interest" description="Disordered" evidence="1">
    <location>
        <begin position="115"/>
        <end position="136"/>
    </location>
</feature>
<evidence type="ECO:0000313" key="3">
    <source>
        <dbReference type="Proteomes" id="UP000253551"/>
    </source>
</evidence>
<accession>A0A367IVQ0</accession>
<gene>
    <name evidence="2" type="ORF">CU098_003689</name>
</gene>
<feature type="non-terminal residue" evidence="2">
    <location>
        <position position="300"/>
    </location>
</feature>
<sequence>SVFEASDYKKFKVKPYQSNLLCLPLDNSMLYTLMINFGIINYGLICKDRYSISSLPISLKSKADAFGSVFDLSCIQELCNSHKLEFIYQVLIGPGISACVINDSQISWKAQKEMPKSQKAVSKQEESKELGGKLSSARNLTVDNEERKIEAAKIKEMKQKGWTEFQSLHKLRCELKDTRSKDHYIRTGQPLGHHSVTTDTDVKAIHSAGQIKFSGSVYGLKTMSVTVEISLEVFSSHLSYYNKLYLKNPLPIKQEVSPQLYPLPKAHKLTSKNINYLCLKNKISYKLEQRKKNTVRIKQH</sequence>
<protein>
    <submittedName>
        <fullName evidence="2">Uncharacterized protein</fullName>
    </submittedName>
</protein>
<dbReference type="AlphaFoldDB" id="A0A367IVQ0"/>
<keyword evidence="3" id="KW-1185">Reference proteome</keyword>
<dbReference type="Proteomes" id="UP000253551">
    <property type="component" value="Unassembled WGS sequence"/>
</dbReference>
<dbReference type="EMBL" id="PJQM01005469">
    <property type="protein sequence ID" value="RCH81551.1"/>
    <property type="molecule type" value="Genomic_DNA"/>
</dbReference>
<proteinExistence type="predicted"/>
<reference evidence="2 3" key="1">
    <citation type="journal article" date="2018" name="G3 (Bethesda)">
        <title>Phylogenetic and Phylogenomic Definition of Rhizopus Species.</title>
        <authorList>
            <person name="Gryganskyi A.P."/>
            <person name="Golan J."/>
            <person name="Dolatabadi S."/>
            <person name="Mondo S."/>
            <person name="Robb S."/>
            <person name="Idnurm A."/>
            <person name="Muszewska A."/>
            <person name="Steczkiewicz K."/>
            <person name="Masonjones S."/>
            <person name="Liao H.L."/>
            <person name="Gajdeczka M.T."/>
            <person name="Anike F."/>
            <person name="Vuek A."/>
            <person name="Anishchenko I.M."/>
            <person name="Voigt K."/>
            <person name="de Hoog G.S."/>
            <person name="Smith M.E."/>
            <person name="Heitman J."/>
            <person name="Vilgalys R."/>
            <person name="Stajich J.E."/>
        </authorList>
    </citation>
    <scope>NUCLEOTIDE SEQUENCE [LARGE SCALE GENOMIC DNA]</scope>
    <source>
        <strain evidence="2 3">LSU 92-RS-03</strain>
    </source>
</reference>